<dbReference type="Pfam" id="PF18733">
    <property type="entry name" value="HEPN_LA2681"/>
    <property type="match status" value="1"/>
</dbReference>
<comment type="caution">
    <text evidence="3">The sequence shown here is derived from an EMBL/GenBank/DDBJ whole genome shotgun (WGS) entry which is preliminary data.</text>
</comment>
<name>A0A419SUB5_9FIRM</name>
<dbReference type="SUPFAM" id="SSF48452">
    <property type="entry name" value="TPR-like"/>
    <property type="match status" value="1"/>
</dbReference>
<dbReference type="AlphaFoldDB" id="A0A419SUB5"/>
<feature type="repeat" description="TPR" evidence="1">
    <location>
        <begin position="62"/>
        <end position="95"/>
    </location>
</feature>
<dbReference type="Proteomes" id="UP000284277">
    <property type="component" value="Unassembled WGS sequence"/>
</dbReference>
<dbReference type="InterPro" id="IPR019734">
    <property type="entry name" value="TPR_rpt"/>
</dbReference>
<feature type="domain" description="LA2681-like HEPN" evidence="2">
    <location>
        <begin position="221"/>
        <end position="429"/>
    </location>
</feature>
<gene>
    <name evidence="3" type="ORF">BET01_09035</name>
</gene>
<dbReference type="InterPro" id="IPR011990">
    <property type="entry name" value="TPR-like_helical_dom_sf"/>
</dbReference>
<evidence type="ECO:0000256" key="1">
    <source>
        <dbReference type="PROSITE-ProRule" id="PRU00339"/>
    </source>
</evidence>
<evidence type="ECO:0000313" key="4">
    <source>
        <dbReference type="Proteomes" id="UP000284277"/>
    </source>
</evidence>
<sequence length="437" mass="51982">MQISYDIANGYHDLRILTQEENLEKEIYYLRNVLDMYEYYFGMGDEQNLDEPITKVARYIAMRTYTNIGNTMRITGRYIAAIDYFNEALLIEDAFAMASLNLSLTLFQYAQFQIKSYEQNYYHHACYYFYQQTQKHKVNLEEQGYLAMLEKSISIFHSDYIEGYLKKPLDLPVFKVRSLEEAKYRDYMLVFRLFLEPCLDILGDHCFAVDSINLPLDEKDDSKNEEFIGLFNQIKQEFNLARYLWYKSTVLLEPSNHFADCELDFTDIGECADHSLKESFLRTAFKTVYSVFDRIGFFINYYFNIGLSGTMISFKNIWKEELKDRNGNTYFSVPSPLIKKHGNNPMIKAMYWLQKDFYEDKKTNITSPNAEPMFQMRNDMEHNCLRTGKKQGDTTFTKYTNEYRIDENTCRLLKLSREMIIYLCLAINFENREKKQE</sequence>
<protein>
    <recommendedName>
        <fullName evidence="2">LA2681-like HEPN domain-containing protein</fullName>
    </recommendedName>
</protein>
<reference evidence="3 4" key="1">
    <citation type="submission" date="2016-08" db="EMBL/GenBank/DDBJ databases">
        <title>A new outlook on sporulation: Clostridium algidixylanolyticum.</title>
        <authorList>
            <person name="Poppleton D.I."/>
            <person name="Gribaldo S."/>
        </authorList>
    </citation>
    <scope>NUCLEOTIDE SEQUENCE [LARGE SCALE GENOMIC DNA]</scope>
    <source>
        <strain evidence="3 4">SPL73</strain>
    </source>
</reference>
<dbReference type="Gene3D" id="1.25.40.10">
    <property type="entry name" value="Tetratricopeptide repeat domain"/>
    <property type="match status" value="1"/>
</dbReference>
<organism evidence="3 4">
    <name type="scientific">Lacrimispora algidixylanolytica</name>
    <dbReference type="NCBI Taxonomy" id="94868"/>
    <lineage>
        <taxon>Bacteria</taxon>
        <taxon>Bacillati</taxon>
        <taxon>Bacillota</taxon>
        <taxon>Clostridia</taxon>
        <taxon>Lachnospirales</taxon>
        <taxon>Lachnospiraceae</taxon>
        <taxon>Lacrimispora</taxon>
    </lineage>
</organism>
<dbReference type="PROSITE" id="PS50005">
    <property type="entry name" value="TPR"/>
    <property type="match status" value="1"/>
</dbReference>
<evidence type="ECO:0000313" key="3">
    <source>
        <dbReference type="EMBL" id="RKD28877.1"/>
    </source>
</evidence>
<dbReference type="InterPro" id="IPR040826">
    <property type="entry name" value="HEPN_LA2681"/>
</dbReference>
<proteinExistence type="predicted"/>
<keyword evidence="1" id="KW-0802">TPR repeat</keyword>
<dbReference type="EMBL" id="MCIA01000033">
    <property type="protein sequence ID" value="RKD28877.1"/>
    <property type="molecule type" value="Genomic_DNA"/>
</dbReference>
<accession>A0A419SUB5</accession>
<keyword evidence="4" id="KW-1185">Reference proteome</keyword>
<evidence type="ECO:0000259" key="2">
    <source>
        <dbReference type="Pfam" id="PF18733"/>
    </source>
</evidence>